<name>A0A0F7TUR2_PENBI</name>
<evidence type="ECO:0008006" key="10">
    <source>
        <dbReference type="Google" id="ProtNLM"/>
    </source>
</evidence>
<evidence type="ECO:0000256" key="1">
    <source>
        <dbReference type="ARBA" id="ARBA00004141"/>
    </source>
</evidence>
<accession>A0A0F7TUR2</accession>
<dbReference type="Proteomes" id="UP000042958">
    <property type="component" value="Unassembled WGS sequence"/>
</dbReference>
<feature type="region of interest" description="Disordered" evidence="7">
    <location>
        <begin position="70"/>
        <end position="91"/>
    </location>
</feature>
<sequence>MAVPPIVKATLQAVVINAGSNVLAQYIKAYRNDIAFEIDTQALIQFTTCAIITTPLNFIWQNNLEATFPGTSPQNTAPKHDEKSQRSKPEVSKPALNVTNTITKVVIDQTIGGTWNTVLFILTMGLLRGQHQELVFTQIREEFWPIMIAGFKLWPFVSVLNFTVVPVDQRLLVASLFGVVWAVYLSLMSG</sequence>
<dbReference type="OrthoDB" id="10267969at2759"/>
<protein>
    <recommendedName>
        <fullName evidence="10">Integral membrane protein, Mpv17/PMP22 family</fullName>
    </recommendedName>
</protein>
<feature type="transmembrane region" description="Helical" evidence="6">
    <location>
        <begin position="171"/>
        <end position="187"/>
    </location>
</feature>
<reference evidence="9" key="1">
    <citation type="journal article" date="2015" name="Genome Announc.">
        <title>Draft genome sequence of the fungus Penicillium brasilianum MG11.</title>
        <authorList>
            <person name="Horn F."/>
            <person name="Linde J."/>
            <person name="Mattern D.J."/>
            <person name="Walther G."/>
            <person name="Guthke R."/>
            <person name="Brakhage A.A."/>
            <person name="Valiante V."/>
        </authorList>
    </citation>
    <scope>NUCLEOTIDE SEQUENCE [LARGE SCALE GENOMIC DNA]</scope>
    <source>
        <strain evidence="9">MG11</strain>
    </source>
</reference>
<dbReference type="PANTHER" id="PTHR11266">
    <property type="entry name" value="PEROXISOMAL MEMBRANE PROTEIN 2, PXMP2 MPV17"/>
    <property type="match status" value="1"/>
</dbReference>
<keyword evidence="3 6" id="KW-0812">Transmembrane</keyword>
<evidence type="ECO:0000256" key="6">
    <source>
        <dbReference type="RuleBase" id="RU363053"/>
    </source>
</evidence>
<dbReference type="PANTHER" id="PTHR11266:SF80">
    <property type="entry name" value="PEROXISOMAL MEMBRANE PROTEIN 2"/>
    <property type="match status" value="1"/>
</dbReference>
<dbReference type="Pfam" id="PF04117">
    <property type="entry name" value="Mpv17_PMP22"/>
    <property type="match status" value="1"/>
</dbReference>
<organism evidence="8 9">
    <name type="scientific">Penicillium brasilianum</name>
    <dbReference type="NCBI Taxonomy" id="104259"/>
    <lineage>
        <taxon>Eukaryota</taxon>
        <taxon>Fungi</taxon>
        <taxon>Dikarya</taxon>
        <taxon>Ascomycota</taxon>
        <taxon>Pezizomycotina</taxon>
        <taxon>Eurotiomycetes</taxon>
        <taxon>Eurotiomycetidae</taxon>
        <taxon>Eurotiales</taxon>
        <taxon>Aspergillaceae</taxon>
        <taxon>Penicillium</taxon>
    </lineage>
</organism>
<dbReference type="EMBL" id="CDHK01000007">
    <property type="protein sequence ID" value="CEJ59546.1"/>
    <property type="molecule type" value="Genomic_DNA"/>
</dbReference>
<feature type="transmembrane region" description="Helical" evidence="6">
    <location>
        <begin position="143"/>
        <end position="165"/>
    </location>
</feature>
<evidence type="ECO:0000256" key="4">
    <source>
        <dbReference type="ARBA" id="ARBA00022989"/>
    </source>
</evidence>
<gene>
    <name evidence="8" type="ORF">PMG11_08167</name>
</gene>
<dbReference type="InterPro" id="IPR007248">
    <property type="entry name" value="Mpv17_PMP22"/>
</dbReference>
<keyword evidence="9" id="KW-1185">Reference proteome</keyword>
<dbReference type="AlphaFoldDB" id="A0A0F7TUR2"/>
<keyword evidence="5 6" id="KW-0472">Membrane</keyword>
<evidence type="ECO:0000256" key="2">
    <source>
        <dbReference type="ARBA" id="ARBA00006824"/>
    </source>
</evidence>
<comment type="similarity">
    <text evidence="2 6">Belongs to the peroxisomal membrane protein PXMP2/4 family.</text>
</comment>
<evidence type="ECO:0000256" key="3">
    <source>
        <dbReference type="ARBA" id="ARBA00022692"/>
    </source>
</evidence>
<dbReference type="GO" id="GO:0005778">
    <property type="term" value="C:peroxisomal membrane"/>
    <property type="evidence" value="ECO:0007669"/>
    <property type="project" value="TreeGrafter"/>
</dbReference>
<dbReference type="STRING" id="104259.A0A0F7TUR2"/>
<evidence type="ECO:0000256" key="5">
    <source>
        <dbReference type="ARBA" id="ARBA00023136"/>
    </source>
</evidence>
<proteinExistence type="inferred from homology"/>
<comment type="subcellular location">
    <subcellularLocation>
        <location evidence="1">Membrane</location>
        <topology evidence="1">Multi-pass membrane protein</topology>
    </subcellularLocation>
</comment>
<feature type="compositionally biased region" description="Basic and acidic residues" evidence="7">
    <location>
        <begin position="78"/>
        <end position="91"/>
    </location>
</feature>
<evidence type="ECO:0000256" key="7">
    <source>
        <dbReference type="SAM" id="MobiDB-lite"/>
    </source>
</evidence>
<keyword evidence="4 6" id="KW-1133">Transmembrane helix</keyword>
<evidence type="ECO:0000313" key="8">
    <source>
        <dbReference type="EMBL" id="CEJ59546.1"/>
    </source>
</evidence>
<evidence type="ECO:0000313" key="9">
    <source>
        <dbReference type="Proteomes" id="UP000042958"/>
    </source>
</evidence>